<protein>
    <submittedName>
        <fullName evidence="1">Uncharacterized protein</fullName>
    </submittedName>
</protein>
<sequence>MTELKLLVKAIIEDLGDPSDWRPPVEFRDSLALCALNSAYSLRGSSAAATNVLARYRALRPTADTDSGLDLMEAMDSAGGPADFARDILCNESRLPGTNRLRPEGIYEGLSRLAALDAAVTSTEQLRSAATNGSTSARAAWISVKGFGPLAWSYLIMNAGVGTETKPDVMVQRYLVRVLGDENRLTPGRTRQILQLAAAKLAVEPRDLDRAIWLHESPSK</sequence>
<geneLocation type="plasmid" evidence="1 2">
    <name>unnamed3</name>
</geneLocation>
<dbReference type="RefSeq" id="WP_069695455.1">
    <property type="nucleotide sequence ID" value="NZ_CP101182.1"/>
</dbReference>
<proteinExistence type="predicted"/>
<name>A0AAX3EQ97_PAEUR</name>
<accession>A0AAX3EQ97</accession>
<keyword evidence="1" id="KW-0614">Plasmid</keyword>
<organism evidence="1 2">
    <name type="scientific">Paenarthrobacter ureafaciens</name>
    <dbReference type="NCBI Taxonomy" id="37931"/>
    <lineage>
        <taxon>Bacteria</taxon>
        <taxon>Bacillati</taxon>
        <taxon>Actinomycetota</taxon>
        <taxon>Actinomycetes</taxon>
        <taxon>Micrococcales</taxon>
        <taxon>Micrococcaceae</taxon>
        <taxon>Paenarthrobacter</taxon>
    </lineage>
</organism>
<dbReference type="Proteomes" id="UP001163293">
    <property type="component" value="Plasmid unnamed3"/>
</dbReference>
<evidence type="ECO:0000313" key="2">
    <source>
        <dbReference type="Proteomes" id="UP001163293"/>
    </source>
</evidence>
<dbReference type="EMBL" id="CP101188">
    <property type="protein sequence ID" value="UYW00065.1"/>
    <property type="molecule type" value="Genomic_DNA"/>
</dbReference>
<keyword evidence="2" id="KW-1185">Reference proteome</keyword>
<evidence type="ECO:0000313" key="1">
    <source>
        <dbReference type="EMBL" id="UYW00065.1"/>
    </source>
</evidence>
<reference evidence="1" key="1">
    <citation type="submission" date="2022-07" db="EMBL/GenBank/DDBJ databases">
        <authorList>
            <person name="Wu T."/>
        </authorList>
    </citation>
    <scope>NUCLEOTIDE SEQUENCE</scope>
    <source>
        <strain evidence="1">SD-1</strain>
        <plasmid evidence="1">unnamed3</plasmid>
    </source>
</reference>
<gene>
    <name evidence="1" type="ORF">NL394_23250</name>
</gene>
<dbReference type="AlphaFoldDB" id="A0AAX3EQ97"/>